<dbReference type="Proteomes" id="UP001256827">
    <property type="component" value="Chromosome"/>
</dbReference>
<keyword evidence="4" id="KW-1185">Reference proteome</keyword>
<accession>A0ABY9T8L8</accession>
<dbReference type="GO" id="GO:0032259">
    <property type="term" value="P:methylation"/>
    <property type="evidence" value="ECO:0007669"/>
    <property type="project" value="UniProtKB-KW"/>
</dbReference>
<keyword evidence="3" id="KW-0489">Methyltransferase</keyword>
<dbReference type="PANTHER" id="PTHR43861">
    <property type="entry name" value="TRANS-ACONITATE 2-METHYLTRANSFERASE-RELATED"/>
    <property type="match status" value="1"/>
</dbReference>
<reference evidence="3 4" key="1">
    <citation type="submission" date="2023-09" db="EMBL/GenBank/DDBJ databases">
        <title>Complete Genome and Methylome dissection of Bacillus brevis NEB573 original source of BbsI restriction endonuclease.</title>
        <authorList>
            <person name="Fomenkov A."/>
            <person name="Roberts R.D."/>
        </authorList>
    </citation>
    <scope>NUCLEOTIDE SEQUENCE [LARGE SCALE GENOMIC DNA]</scope>
    <source>
        <strain evidence="3 4">NEB573</strain>
    </source>
</reference>
<name>A0ABY9T8L8_BREBE</name>
<dbReference type="Pfam" id="PF08242">
    <property type="entry name" value="Methyltransf_12"/>
    <property type="match status" value="1"/>
</dbReference>
<dbReference type="Gene3D" id="3.40.50.150">
    <property type="entry name" value="Vaccinia Virus protein VP39"/>
    <property type="match status" value="1"/>
</dbReference>
<keyword evidence="1 3" id="KW-0808">Transferase</keyword>
<dbReference type="InterPro" id="IPR029063">
    <property type="entry name" value="SAM-dependent_MTases_sf"/>
</dbReference>
<evidence type="ECO:0000256" key="1">
    <source>
        <dbReference type="ARBA" id="ARBA00022679"/>
    </source>
</evidence>
<dbReference type="EMBL" id="CP134050">
    <property type="protein sequence ID" value="WNC15824.1"/>
    <property type="molecule type" value="Genomic_DNA"/>
</dbReference>
<dbReference type="CDD" id="cd02440">
    <property type="entry name" value="AdoMet_MTases"/>
    <property type="match status" value="1"/>
</dbReference>
<evidence type="ECO:0000313" key="4">
    <source>
        <dbReference type="Proteomes" id="UP001256827"/>
    </source>
</evidence>
<evidence type="ECO:0000313" key="3">
    <source>
        <dbReference type="EMBL" id="WNC15824.1"/>
    </source>
</evidence>
<sequence length="200" mass="22438">MGNTDIFEAMASGYDTSERIEIAKITANAIREFIENGKDKSAIDFGCGTGLVGLNLLHEFRDLVFLDTSPKMLEQIKQKIADANIRNADTVCFDFETGFRSDIHADYVFMVQVLLHIKDVELVLSRLYEVLNPGGHLLIVDFDKNEKVTTDKVHNGFDQGNLAELMATIGFREITSKTIYNGSKLFMNQDASLFIMDAKK</sequence>
<gene>
    <name evidence="3" type="ORF">RGB73_05690</name>
</gene>
<evidence type="ECO:0000259" key="2">
    <source>
        <dbReference type="Pfam" id="PF08242"/>
    </source>
</evidence>
<dbReference type="InterPro" id="IPR013217">
    <property type="entry name" value="Methyltransf_12"/>
</dbReference>
<dbReference type="RefSeq" id="WP_310769936.1">
    <property type="nucleotide sequence ID" value="NZ_CP134050.1"/>
</dbReference>
<organism evidence="3 4">
    <name type="scientific">Brevibacillus brevis</name>
    <name type="common">Bacillus brevis</name>
    <dbReference type="NCBI Taxonomy" id="1393"/>
    <lineage>
        <taxon>Bacteria</taxon>
        <taxon>Bacillati</taxon>
        <taxon>Bacillota</taxon>
        <taxon>Bacilli</taxon>
        <taxon>Bacillales</taxon>
        <taxon>Paenibacillaceae</taxon>
        <taxon>Brevibacillus</taxon>
    </lineage>
</organism>
<dbReference type="GO" id="GO:0008168">
    <property type="term" value="F:methyltransferase activity"/>
    <property type="evidence" value="ECO:0007669"/>
    <property type="project" value="UniProtKB-KW"/>
</dbReference>
<feature type="domain" description="Methyltransferase type 12" evidence="2">
    <location>
        <begin position="43"/>
        <end position="137"/>
    </location>
</feature>
<protein>
    <submittedName>
        <fullName evidence="3">Class I SAM-dependent methyltransferase</fullName>
        <ecNumber evidence="3">2.1.-.-</ecNumber>
    </submittedName>
</protein>
<dbReference type="EC" id="2.1.-.-" evidence="3"/>
<proteinExistence type="predicted"/>
<dbReference type="SUPFAM" id="SSF53335">
    <property type="entry name" value="S-adenosyl-L-methionine-dependent methyltransferases"/>
    <property type="match status" value="1"/>
</dbReference>
<dbReference type="PANTHER" id="PTHR43861:SF3">
    <property type="entry name" value="PUTATIVE (AFU_ORTHOLOGUE AFUA_2G14390)-RELATED"/>
    <property type="match status" value="1"/>
</dbReference>